<evidence type="ECO:0000313" key="1">
    <source>
        <dbReference type="EMBL" id="KAF5907459.1"/>
    </source>
</evidence>
<feature type="non-terminal residue" evidence="1">
    <location>
        <position position="1"/>
    </location>
</feature>
<reference evidence="1" key="1">
    <citation type="submission" date="2020-07" db="EMBL/GenBank/DDBJ databases">
        <title>Clarias magur genome sequencing, assembly and annotation.</title>
        <authorList>
            <person name="Kushwaha B."/>
            <person name="Kumar R."/>
            <person name="Das P."/>
            <person name="Joshi C.G."/>
            <person name="Kumar D."/>
            <person name="Nagpure N.S."/>
            <person name="Pandey M."/>
            <person name="Agarwal S."/>
            <person name="Srivastava S."/>
            <person name="Singh M."/>
            <person name="Sahoo L."/>
            <person name="Jayasankar P."/>
            <person name="Meher P.K."/>
            <person name="Koringa P.G."/>
            <person name="Iquebal M.A."/>
            <person name="Das S.P."/>
            <person name="Bit A."/>
            <person name="Patnaik S."/>
            <person name="Patel N."/>
            <person name="Shah T.M."/>
            <person name="Hinsu A."/>
            <person name="Jena J.K."/>
        </authorList>
    </citation>
    <scope>NUCLEOTIDE SEQUENCE</scope>
    <source>
        <strain evidence="1">CIFAMagur01</strain>
        <tissue evidence="1">Testis</tissue>
    </source>
</reference>
<sequence>HHIPQNGIVLICGYSRVSTQLAVSQILHSTMSSITWPRASLKCPIHVTMIRRAMIVLENGAWDDYGWCPSMSLPPSQSHSTIKTT</sequence>
<keyword evidence="2" id="KW-1185">Reference proteome</keyword>
<protein>
    <submittedName>
        <fullName evidence="1">Uncharacterized protein</fullName>
    </submittedName>
</protein>
<dbReference type="EMBL" id="QNUK01000022">
    <property type="protein sequence ID" value="KAF5907459.1"/>
    <property type="molecule type" value="Genomic_DNA"/>
</dbReference>
<evidence type="ECO:0000313" key="2">
    <source>
        <dbReference type="Proteomes" id="UP000727407"/>
    </source>
</evidence>
<name>A0A8J4U8Q0_CLAMG</name>
<gene>
    <name evidence="1" type="ORF">DAT39_002886</name>
</gene>
<proteinExistence type="predicted"/>
<organism evidence="1 2">
    <name type="scientific">Clarias magur</name>
    <name type="common">Asian catfish</name>
    <name type="synonym">Macropteronotus magur</name>
    <dbReference type="NCBI Taxonomy" id="1594786"/>
    <lineage>
        <taxon>Eukaryota</taxon>
        <taxon>Metazoa</taxon>
        <taxon>Chordata</taxon>
        <taxon>Craniata</taxon>
        <taxon>Vertebrata</taxon>
        <taxon>Euteleostomi</taxon>
        <taxon>Actinopterygii</taxon>
        <taxon>Neopterygii</taxon>
        <taxon>Teleostei</taxon>
        <taxon>Ostariophysi</taxon>
        <taxon>Siluriformes</taxon>
        <taxon>Clariidae</taxon>
        <taxon>Clarias</taxon>
    </lineage>
</organism>
<accession>A0A8J4U8Q0</accession>
<dbReference type="AlphaFoldDB" id="A0A8J4U8Q0"/>
<dbReference type="Proteomes" id="UP000727407">
    <property type="component" value="Unassembled WGS sequence"/>
</dbReference>
<comment type="caution">
    <text evidence="1">The sequence shown here is derived from an EMBL/GenBank/DDBJ whole genome shotgun (WGS) entry which is preliminary data.</text>
</comment>